<evidence type="ECO:0000313" key="5">
    <source>
        <dbReference type="RefSeq" id="XP_071906991.1"/>
    </source>
</evidence>
<evidence type="ECO:0000256" key="2">
    <source>
        <dbReference type="ARBA" id="ARBA00022737"/>
    </source>
</evidence>
<protein>
    <submittedName>
        <fullName evidence="5">LRR receptor-like serine/threonine-protein kinase RPK2</fullName>
    </submittedName>
</protein>
<dbReference type="InterPro" id="IPR013210">
    <property type="entry name" value="LRR_N_plant-typ"/>
</dbReference>
<dbReference type="Gene3D" id="3.80.10.10">
    <property type="entry name" value="Ribonuclease Inhibitor"/>
    <property type="match status" value="1"/>
</dbReference>
<feature type="domain" description="Leucine-rich repeat-containing N-terminal plant-type" evidence="3">
    <location>
        <begin position="45"/>
        <end position="85"/>
    </location>
</feature>
<gene>
    <name evidence="5" type="primary">LOC140007739</name>
</gene>
<keyword evidence="4" id="KW-1185">Reference proteome</keyword>
<proteinExistence type="predicted"/>
<reference evidence="5" key="1">
    <citation type="submission" date="2025-08" db="UniProtKB">
        <authorList>
            <consortium name="RefSeq"/>
        </authorList>
    </citation>
    <scope>IDENTIFICATION</scope>
    <source>
        <tissue evidence="5">Leaves</tissue>
    </source>
</reference>
<accession>A0ABM4UI81</accession>
<evidence type="ECO:0000313" key="4">
    <source>
        <dbReference type="Proteomes" id="UP001652660"/>
    </source>
</evidence>
<dbReference type="RefSeq" id="XP_071906991.1">
    <property type="nucleotide sequence ID" value="XM_072050890.1"/>
</dbReference>
<keyword evidence="1" id="KW-0433">Leucine-rich repeat</keyword>
<dbReference type="Pfam" id="PF08263">
    <property type="entry name" value="LRRNT_2"/>
    <property type="match status" value="1"/>
</dbReference>
<dbReference type="Proteomes" id="UP001652660">
    <property type="component" value="Chromosome 5c"/>
</dbReference>
<keyword evidence="2" id="KW-0677">Repeat</keyword>
<organism evidence="4 5">
    <name type="scientific">Coffea arabica</name>
    <name type="common">Arabian coffee</name>
    <dbReference type="NCBI Taxonomy" id="13443"/>
    <lineage>
        <taxon>Eukaryota</taxon>
        <taxon>Viridiplantae</taxon>
        <taxon>Streptophyta</taxon>
        <taxon>Embryophyta</taxon>
        <taxon>Tracheophyta</taxon>
        <taxon>Spermatophyta</taxon>
        <taxon>Magnoliopsida</taxon>
        <taxon>eudicotyledons</taxon>
        <taxon>Gunneridae</taxon>
        <taxon>Pentapetalae</taxon>
        <taxon>asterids</taxon>
        <taxon>lamiids</taxon>
        <taxon>Gentianales</taxon>
        <taxon>Rubiaceae</taxon>
        <taxon>Ixoroideae</taxon>
        <taxon>Gardenieae complex</taxon>
        <taxon>Bertiereae - Coffeeae clade</taxon>
        <taxon>Coffeeae</taxon>
        <taxon>Coffea</taxon>
    </lineage>
</organism>
<dbReference type="GeneID" id="140007739"/>
<evidence type="ECO:0000259" key="3">
    <source>
        <dbReference type="Pfam" id="PF08263"/>
    </source>
</evidence>
<evidence type="ECO:0000256" key="1">
    <source>
        <dbReference type="ARBA" id="ARBA00022614"/>
    </source>
</evidence>
<name>A0ABM4UI81_COFAR</name>
<sequence length="102" mass="10179">MELLAQYLDMGGVRQGICCGSIFTPDAVGGICSTVESTDAIFGSDSDASALLEFKASVMDRSGLLSSWDSSKASDHCSCSGVACDSTSCVVALNIGGGGGGI</sequence>
<dbReference type="InterPro" id="IPR032675">
    <property type="entry name" value="LRR_dom_sf"/>
</dbReference>